<reference evidence="5 6" key="1">
    <citation type="journal article" date="2018" name="J. Biol. Chem.">
        <title>Discovery of the actinoplanic acid pathway in Streptomyces rapamycinicus reveals a genetically conserved synergism with rapamycin.</title>
        <authorList>
            <person name="Mrak P."/>
            <person name="Krastel P."/>
            <person name="Pivk Lukancic P."/>
            <person name="Tao J."/>
            <person name="Pistorius D."/>
            <person name="Moore C.M."/>
        </authorList>
    </citation>
    <scope>NUCLEOTIDE SEQUENCE [LARGE SCALE GENOMIC DNA]</scope>
    <source>
        <strain evidence="5 6">NRRL 5491</strain>
    </source>
</reference>
<dbReference type="InterPro" id="IPR010982">
    <property type="entry name" value="Lambda_DNA-bd_dom_sf"/>
</dbReference>
<protein>
    <submittedName>
        <fullName evidence="5">LacI family transcription regulator</fullName>
    </submittedName>
</protein>
<dbReference type="PANTHER" id="PTHR30146">
    <property type="entry name" value="LACI-RELATED TRANSCRIPTIONAL REPRESSOR"/>
    <property type="match status" value="1"/>
</dbReference>
<dbReference type="SUPFAM" id="SSF47413">
    <property type="entry name" value="lambda repressor-like DNA-binding domains"/>
    <property type="match status" value="1"/>
</dbReference>
<keyword evidence="2" id="KW-0238">DNA-binding</keyword>
<dbReference type="HOGENOM" id="CLU_037628_6_1_11"/>
<dbReference type="InterPro" id="IPR046335">
    <property type="entry name" value="LacI/GalR-like_sensor"/>
</dbReference>
<dbReference type="Gene3D" id="3.40.50.2300">
    <property type="match status" value="2"/>
</dbReference>
<dbReference type="PANTHER" id="PTHR30146:SF147">
    <property type="entry name" value="HTH-TYPE TRANSCRIPTIONAL REGULATOR DEGA"/>
    <property type="match status" value="1"/>
</dbReference>
<evidence type="ECO:0000259" key="4">
    <source>
        <dbReference type="PROSITE" id="PS50932"/>
    </source>
</evidence>
<dbReference type="RefSeq" id="WP_020872724.1">
    <property type="nucleotide sequence ID" value="NC_022785.1"/>
</dbReference>
<evidence type="ECO:0000313" key="5">
    <source>
        <dbReference type="EMBL" id="RLV77564.1"/>
    </source>
</evidence>
<dbReference type="GO" id="GO:0003700">
    <property type="term" value="F:DNA-binding transcription factor activity"/>
    <property type="evidence" value="ECO:0007669"/>
    <property type="project" value="TreeGrafter"/>
</dbReference>
<keyword evidence="1" id="KW-0805">Transcription regulation</keyword>
<organism evidence="5 6">
    <name type="scientific">Streptomyces rapamycinicus (strain ATCC 29253 / DSM 41530 / NRRL 5491 / AYB-994)</name>
    <name type="common">Streptomyces hygroscopicus (strain ATCC 29253)</name>
    <dbReference type="NCBI Taxonomy" id="1343740"/>
    <lineage>
        <taxon>Bacteria</taxon>
        <taxon>Bacillati</taxon>
        <taxon>Actinomycetota</taxon>
        <taxon>Actinomycetes</taxon>
        <taxon>Kitasatosporales</taxon>
        <taxon>Streptomycetaceae</taxon>
        <taxon>Streptomyces</taxon>
        <taxon>Streptomyces violaceusniger group</taxon>
    </lineage>
</organism>
<accession>A0A0A0NVV3</accession>
<dbReference type="Pfam" id="PF13377">
    <property type="entry name" value="Peripla_BP_3"/>
    <property type="match status" value="1"/>
</dbReference>
<evidence type="ECO:0000313" key="6">
    <source>
        <dbReference type="Proteomes" id="UP000281594"/>
    </source>
</evidence>
<dbReference type="eggNOG" id="COG1609">
    <property type="taxonomic scope" value="Bacteria"/>
</dbReference>
<dbReference type="KEGG" id="src:M271_39275"/>
<dbReference type="Proteomes" id="UP000281594">
    <property type="component" value="Unassembled WGS sequence"/>
</dbReference>
<proteinExistence type="predicted"/>
<dbReference type="CDD" id="cd06267">
    <property type="entry name" value="PBP1_LacI_sugar_binding-like"/>
    <property type="match status" value="1"/>
</dbReference>
<evidence type="ECO:0000256" key="1">
    <source>
        <dbReference type="ARBA" id="ARBA00023015"/>
    </source>
</evidence>
<dbReference type="STRING" id="1343740.M271_39275"/>
<dbReference type="AlphaFoldDB" id="A0A0A0NVV3"/>
<gene>
    <name evidence="5" type="ORF">D3C57_104305</name>
</gene>
<dbReference type="CDD" id="cd01392">
    <property type="entry name" value="HTH_LacI"/>
    <property type="match status" value="1"/>
</dbReference>
<dbReference type="GO" id="GO:0000976">
    <property type="term" value="F:transcription cis-regulatory region binding"/>
    <property type="evidence" value="ECO:0007669"/>
    <property type="project" value="TreeGrafter"/>
</dbReference>
<dbReference type="InterPro" id="IPR028082">
    <property type="entry name" value="Peripla_BP_I"/>
</dbReference>
<dbReference type="EMBL" id="QYCY01000001">
    <property type="protein sequence ID" value="RLV77564.1"/>
    <property type="molecule type" value="Genomic_DNA"/>
</dbReference>
<sequence>MAEVSIDDVAARAGVHRSTVSRAFSRPEAVNAKTRKHVLEVAESLGYRVNPLAQALRRRASKLVPLIVPDITNPFYGELARTMAAAAADRGYQLVLCVTGGEVAQTNAYLTSLQEMYAPFGIVAPSTTVDLDELQNVALGSKVVVIDRVEEAQVPTVTVDSAEGIALAVDHLRGLGHRRIAYVSGISGAYTSKDRLAAYEGLAAELGMPAMVLDGGTGPDVGERAAQRLVDMAREERPTAVIAANDMVAFALISALGVRGVSVPDEVSVMGFDGLEFGARYNPRLTTVRQPIADMGVIAIDLAEKLLKDGETAHVVLAPDLLVRESTAEVPR</sequence>
<dbReference type="Gene3D" id="1.10.260.40">
    <property type="entry name" value="lambda repressor-like DNA-binding domains"/>
    <property type="match status" value="1"/>
</dbReference>
<dbReference type="SUPFAM" id="SSF53822">
    <property type="entry name" value="Periplasmic binding protein-like I"/>
    <property type="match status" value="1"/>
</dbReference>
<feature type="domain" description="HTH lacI-type" evidence="4">
    <location>
        <begin position="4"/>
        <end position="58"/>
    </location>
</feature>
<dbReference type="PROSITE" id="PS50932">
    <property type="entry name" value="HTH_LACI_2"/>
    <property type="match status" value="1"/>
</dbReference>
<dbReference type="InterPro" id="IPR000843">
    <property type="entry name" value="HTH_LacI"/>
</dbReference>
<dbReference type="SMART" id="SM00354">
    <property type="entry name" value="HTH_LACI"/>
    <property type="match status" value="1"/>
</dbReference>
<name>A0A0A0NVV3_STRRN</name>
<keyword evidence="3" id="KW-0804">Transcription</keyword>
<evidence type="ECO:0000256" key="2">
    <source>
        <dbReference type="ARBA" id="ARBA00023125"/>
    </source>
</evidence>
<evidence type="ECO:0000256" key="3">
    <source>
        <dbReference type="ARBA" id="ARBA00023163"/>
    </source>
</evidence>
<comment type="caution">
    <text evidence="5">The sequence shown here is derived from an EMBL/GenBank/DDBJ whole genome shotgun (WGS) entry which is preliminary data.</text>
</comment>
<dbReference type="Pfam" id="PF00356">
    <property type="entry name" value="LacI"/>
    <property type="match status" value="1"/>
</dbReference>